<comment type="caution">
    <text evidence="1">The sequence shown here is derived from an EMBL/GenBank/DDBJ whole genome shotgun (WGS) entry which is preliminary data.</text>
</comment>
<evidence type="ECO:0000313" key="1">
    <source>
        <dbReference type="EMBL" id="OOM05898.1"/>
    </source>
</evidence>
<evidence type="ECO:0000313" key="2">
    <source>
        <dbReference type="Proteomes" id="UP000191154"/>
    </source>
</evidence>
<organism evidence="1 2">
    <name type="scientific">Clostridium saccharobutylicum</name>
    <dbReference type="NCBI Taxonomy" id="169679"/>
    <lineage>
        <taxon>Bacteria</taxon>
        <taxon>Bacillati</taxon>
        <taxon>Bacillota</taxon>
        <taxon>Clostridia</taxon>
        <taxon>Eubacteriales</taxon>
        <taxon>Clostridiaceae</taxon>
        <taxon>Clostridium</taxon>
    </lineage>
</organism>
<dbReference type="AlphaFoldDB" id="A0A1S8MP06"/>
<reference evidence="1 2" key="1">
    <citation type="submission" date="2016-05" db="EMBL/GenBank/DDBJ databases">
        <title>Microbial solvent formation.</title>
        <authorList>
            <person name="Poehlein A."/>
            <person name="Montoya Solano J.D."/>
            <person name="Flitsch S."/>
            <person name="Krabben P."/>
            <person name="Duerre P."/>
            <person name="Daniel R."/>
        </authorList>
    </citation>
    <scope>NUCLEOTIDE SEQUENCE [LARGE SCALE GENOMIC DNA]</scope>
    <source>
        <strain evidence="1 2">L1-8</strain>
    </source>
</reference>
<accession>A0A1S8MP06</accession>
<proteinExistence type="predicted"/>
<dbReference type="Proteomes" id="UP000191154">
    <property type="component" value="Unassembled WGS sequence"/>
</dbReference>
<sequence>MNRNKKTKNVKQNKAIDNITEMNSTKTTLHNVSTPKNK</sequence>
<protein>
    <submittedName>
        <fullName evidence="1">Uncharacterized protein</fullName>
    </submittedName>
</protein>
<name>A0A1S8MP06_CLOSA</name>
<gene>
    <name evidence="1" type="ORF">CLOSAC_44770</name>
</gene>
<dbReference type="EMBL" id="LZYZ01000011">
    <property type="protein sequence ID" value="OOM05898.1"/>
    <property type="molecule type" value="Genomic_DNA"/>
</dbReference>